<reference evidence="1" key="1">
    <citation type="journal article" date="2015" name="Nature">
        <title>Complex archaea that bridge the gap between prokaryotes and eukaryotes.</title>
        <authorList>
            <person name="Spang A."/>
            <person name="Saw J.H."/>
            <person name="Jorgensen S.L."/>
            <person name="Zaremba-Niedzwiedzka K."/>
            <person name="Martijn J."/>
            <person name="Lind A.E."/>
            <person name="van Eijk R."/>
            <person name="Schleper C."/>
            <person name="Guy L."/>
            <person name="Ettema T.J."/>
        </authorList>
    </citation>
    <scope>NUCLEOTIDE SEQUENCE</scope>
</reference>
<accession>A0A0F9FSU4</accession>
<dbReference type="AlphaFoldDB" id="A0A0F9FSU4"/>
<protein>
    <submittedName>
        <fullName evidence="1">Uncharacterized protein</fullName>
    </submittedName>
</protein>
<organism evidence="1">
    <name type="scientific">marine sediment metagenome</name>
    <dbReference type="NCBI Taxonomy" id="412755"/>
    <lineage>
        <taxon>unclassified sequences</taxon>
        <taxon>metagenomes</taxon>
        <taxon>ecological metagenomes</taxon>
    </lineage>
</organism>
<gene>
    <name evidence="1" type="ORF">LCGC14_2267810</name>
</gene>
<name>A0A0F9FSU4_9ZZZZ</name>
<sequence>MILRRSPAGGCFVNGKYFKGGQFLPAHGDVVSYDECRIKHEIAESTIGDHVYARAMAATLRGSTAQRHRAVLRSRRLRAISRLVERAEFDGDRRGRARLHEIHQRTLQGALTLAGS</sequence>
<proteinExistence type="predicted"/>
<evidence type="ECO:0000313" key="1">
    <source>
        <dbReference type="EMBL" id="KKL54197.1"/>
    </source>
</evidence>
<comment type="caution">
    <text evidence="1">The sequence shown here is derived from an EMBL/GenBank/DDBJ whole genome shotgun (WGS) entry which is preliminary data.</text>
</comment>
<dbReference type="EMBL" id="LAZR01031284">
    <property type="protein sequence ID" value="KKL54197.1"/>
    <property type="molecule type" value="Genomic_DNA"/>
</dbReference>